<dbReference type="InterPro" id="IPR050763">
    <property type="entry name" value="ABC_transporter_ATP-binding"/>
</dbReference>
<dbReference type="PANTHER" id="PTHR42711">
    <property type="entry name" value="ABC TRANSPORTER ATP-BINDING PROTEIN"/>
    <property type="match status" value="1"/>
</dbReference>
<dbReference type="GO" id="GO:0046677">
    <property type="term" value="P:response to antibiotic"/>
    <property type="evidence" value="ECO:0007669"/>
    <property type="project" value="UniProtKB-KW"/>
</dbReference>
<dbReference type="InterPro" id="IPR027417">
    <property type="entry name" value="P-loop_NTPase"/>
</dbReference>
<name>A0A2I2KPH2_9ACTN</name>
<dbReference type="SMART" id="SM00382">
    <property type="entry name" value="AAA"/>
    <property type="match status" value="1"/>
</dbReference>
<dbReference type="PROSITE" id="PS00211">
    <property type="entry name" value="ABC_TRANSPORTER_1"/>
    <property type="match status" value="1"/>
</dbReference>
<keyword evidence="5" id="KW-0046">Antibiotic resistance</keyword>
<dbReference type="PANTHER" id="PTHR42711:SF19">
    <property type="entry name" value="DOXORUBICIN RESISTANCE ATP-BINDING PROTEIN DRRA"/>
    <property type="match status" value="1"/>
</dbReference>
<dbReference type="SUPFAM" id="SSF52540">
    <property type="entry name" value="P-loop containing nucleoside triphosphate hydrolases"/>
    <property type="match status" value="1"/>
</dbReference>
<keyword evidence="4 7" id="KW-0067">ATP-binding</keyword>
<sequence>MLSYAVRGLTRRHGVGEHSVLANDRIDLDVRQGEVFGVLGPNGAGKTTLVRQLMGLLRPDAGTITMFGRDVRAEPGLPARLAGYLGQGDLALAELPVGTAVATTARMRGLSRGAARVACDDVLDELGLTAVAARPLSRLSGGQRRLACVATALVGERAVLILDEPTTGLDPVARRAVWSALLRRRDAVGTTVVLITHNVLEAESVLDRVAVLEAGRVIACDTPGQLKASVSGDVRLDLAWRHEPPADDPTVAMLAALATTSGRRWTVRLAPAEARDALGRLTTGAAFAALDDFSLATPSLEDVYLTLGGASRDLERT</sequence>
<comment type="subcellular location">
    <subcellularLocation>
        <location evidence="1">Cell membrane</location>
        <topology evidence="1">Peripheral membrane protein</topology>
    </subcellularLocation>
</comment>
<gene>
    <name evidence="7" type="ORF">FRACA_1960006</name>
</gene>
<dbReference type="OrthoDB" id="9804819at2"/>
<dbReference type="InterPro" id="IPR003439">
    <property type="entry name" value="ABC_transporter-like_ATP-bd"/>
</dbReference>
<evidence type="ECO:0000256" key="5">
    <source>
        <dbReference type="ARBA" id="ARBA00023251"/>
    </source>
</evidence>
<organism evidence="7 8">
    <name type="scientific">Frankia canadensis</name>
    <dbReference type="NCBI Taxonomy" id="1836972"/>
    <lineage>
        <taxon>Bacteria</taxon>
        <taxon>Bacillati</taxon>
        <taxon>Actinomycetota</taxon>
        <taxon>Actinomycetes</taxon>
        <taxon>Frankiales</taxon>
        <taxon>Frankiaceae</taxon>
        <taxon>Frankia</taxon>
    </lineage>
</organism>
<dbReference type="Proteomes" id="UP000234331">
    <property type="component" value="Unassembled WGS sequence"/>
</dbReference>
<protein>
    <submittedName>
        <fullName evidence="7">Putative ABC transporter ATP-binding protein</fullName>
        <ecNumber evidence="7">3.6.3.-</ecNumber>
    </submittedName>
</protein>
<evidence type="ECO:0000259" key="6">
    <source>
        <dbReference type="PROSITE" id="PS50893"/>
    </source>
</evidence>
<evidence type="ECO:0000313" key="8">
    <source>
        <dbReference type="Proteomes" id="UP000234331"/>
    </source>
</evidence>
<accession>A0A2I2KPH2</accession>
<keyword evidence="8" id="KW-1185">Reference proteome</keyword>
<dbReference type="PROSITE" id="PS50893">
    <property type="entry name" value="ABC_TRANSPORTER_2"/>
    <property type="match status" value="1"/>
</dbReference>
<dbReference type="Pfam" id="PF00005">
    <property type="entry name" value="ABC_tran"/>
    <property type="match status" value="1"/>
</dbReference>
<feature type="domain" description="ABC transporter" evidence="6">
    <location>
        <begin position="4"/>
        <end position="239"/>
    </location>
</feature>
<dbReference type="AlphaFoldDB" id="A0A2I2KPH2"/>
<dbReference type="GO" id="GO:0016887">
    <property type="term" value="F:ATP hydrolysis activity"/>
    <property type="evidence" value="ECO:0007669"/>
    <property type="project" value="InterPro"/>
</dbReference>
<evidence type="ECO:0000256" key="1">
    <source>
        <dbReference type="ARBA" id="ARBA00004202"/>
    </source>
</evidence>
<evidence type="ECO:0000256" key="3">
    <source>
        <dbReference type="ARBA" id="ARBA00022741"/>
    </source>
</evidence>
<keyword evidence="2" id="KW-0813">Transport</keyword>
<proteinExistence type="predicted"/>
<keyword evidence="7" id="KW-0378">Hydrolase</keyword>
<dbReference type="EC" id="3.6.3.-" evidence="7"/>
<evidence type="ECO:0000256" key="4">
    <source>
        <dbReference type="ARBA" id="ARBA00022840"/>
    </source>
</evidence>
<evidence type="ECO:0000256" key="2">
    <source>
        <dbReference type="ARBA" id="ARBA00022448"/>
    </source>
</evidence>
<evidence type="ECO:0000313" key="7">
    <source>
        <dbReference type="EMBL" id="SNQ47568.1"/>
    </source>
</evidence>
<reference evidence="7 8" key="1">
    <citation type="submission" date="2017-06" db="EMBL/GenBank/DDBJ databases">
        <authorList>
            <person name="Kim H.J."/>
            <person name="Triplett B.A."/>
        </authorList>
    </citation>
    <scope>NUCLEOTIDE SEQUENCE [LARGE SCALE GENOMIC DNA]</scope>
    <source>
        <strain evidence="7">FRACA_ARgP5</strain>
    </source>
</reference>
<dbReference type="InterPro" id="IPR003593">
    <property type="entry name" value="AAA+_ATPase"/>
</dbReference>
<dbReference type="GO" id="GO:0005886">
    <property type="term" value="C:plasma membrane"/>
    <property type="evidence" value="ECO:0007669"/>
    <property type="project" value="UniProtKB-SubCell"/>
</dbReference>
<dbReference type="InterPro" id="IPR017871">
    <property type="entry name" value="ABC_transporter-like_CS"/>
</dbReference>
<dbReference type="Gene3D" id="3.40.50.300">
    <property type="entry name" value="P-loop containing nucleotide triphosphate hydrolases"/>
    <property type="match status" value="1"/>
</dbReference>
<dbReference type="GO" id="GO:0005524">
    <property type="term" value="F:ATP binding"/>
    <property type="evidence" value="ECO:0007669"/>
    <property type="project" value="UniProtKB-KW"/>
</dbReference>
<keyword evidence="3" id="KW-0547">Nucleotide-binding</keyword>
<dbReference type="EMBL" id="FZMO01000108">
    <property type="protein sequence ID" value="SNQ47568.1"/>
    <property type="molecule type" value="Genomic_DNA"/>
</dbReference>
<dbReference type="RefSeq" id="WP_101831394.1">
    <property type="nucleotide sequence ID" value="NZ_FZMO01000108.1"/>
</dbReference>